<evidence type="ECO:0000313" key="2">
    <source>
        <dbReference type="EMBL" id="UGX92492.1"/>
    </source>
</evidence>
<sequence length="62" mass="6657">MLNKPEPRNVVFAKKVADDEALARAGVRRGASTLVWLATVSIGKMAAANGSAMKFRASHEKM</sequence>
<accession>A0A7Z0TRX0</accession>
<dbReference type="Proteomes" id="UP000564836">
    <property type="component" value="Chromosome"/>
</dbReference>
<evidence type="ECO:0000313" key="3">
    <source>
        <dbReference type="Proteomes" id="UP000564836"/>
    </source>
</evidence>
<reference evidence="2 3" key="3">
    <citation type="journal article" date="2022" name="Int. J. Syst. Evol. Microbiol.">
        <title>Strains of Bradyrhizobium barranii sp. nov. associated with legumes native to Canada are symbionts of soybeans and belong to different subspecies (subsp. barranii subsp. nov. and subsp. apii subsp. nov.) and symbiovars (sv. glycinearum and sv. septentrionale).</title>
        <authorList>
            <person name="Bromfield E.S.P."/>
            <person name="Cloutier S."/>
            <person name="Wasai-Hara S."/>
            <person name="Minamisawa K."/>
        </authorList>
    </citation>
    <scope>NUCLEOTIDE SEQUENCE [LARGE SCALE GENOMIC DNA]</scope>
    <source>
        <strain evidence="2 3">323S2</strain>
    </source>
</reference>
<reference evidence="1" key="2">
    <citation type="submission" date="2020-06" db="EMBL/GenBank/DDBJ databases">
        <title>Whole Genome Sequence of Bradyrhizobium sp. Strain 323S2.</title>
        <authorList>
            <person name="Bromfield E.S.P."/>
        </authorList>
    </citation>
    <scope>NUCLEOTIDE SEQUENCE [LARGE SCALE GENOMIC DNA]</scope>
    <source>
        <strain evidence="1">323S2</strain>
    </source>
</reference>
<name>A0A7Z0TRX0_9BRAD</name>
<evidence type="ECO:0000313" key="1">
    <source>
        <dbReference type="EMBL" id="NYY91519.1"/>
    </source>
</evidence>
<organism evidence="1">
    <name type="scientific">Bradyrhizobium barranii subsp. barranii</name>
    <dbReference type="NCBI Taxonomy" id="2823807"/>
    <lineage>
        <taxon>Bacteria</taxon>
        <taxon>Pseudomonadati</taxon>
        <taxon>Pseudomonadota</taxon>
        <taxon>Alphaproteobacteria</taxon>
        <taxon>Hyphomicrobiales</taxon>
        <taxon>Nitrobacteraceae</taxon>
        <taxon>Bradyrhizobium</taxon>
        <taxon>Bradyrhizobium barranii</taxon>
    </lineage>
</organism>
<dbReference type="AlphaFoldDB" id="A0A7Z0TRX0"/>
<dbReference type="RefSeq" id="WP_166349259.1">
    <property type="nucleotide sequence ID" value="NZ_CP088280.1"/>
</dbReference>
<protein>
    <submittedName>
        <fullName evidence="1">Uncharacterized protein</fullName>
    </submittedName>
</protein>
<dbReference type="EMBL" id="JACBFH010000001">
    <property type="protein sequence ID" value="NYY91519.1"/>
    <property type="molecule type" value="Genomic_DNA"/>
</dbReference>
<reference evidence="2 3" key="1">
    <citation type="journal article" date="2017" name="Syst. Appl. Microbiol.">
        <title>Soybeans inoculated with root zone soils of Canadian native legumes harbour diverse and novel Bradyrhizobium spp. that possess agricultural potential.</title>
        <authorList>
            <person name="Bromfield E.S.P."/>
            <person name="Cloutier S."/>
            <person name="Tambong J.T."/>
            <person name="Tran Thi T.V."/>
        </authorList>
    </citation>
    <scope>NUCLEOTIDE SEQUENCE [LARGE SCALE GENOMIC DNA]</scope>
    <source>
        <strain evidence="2 3">323S2</strain>
    </source>
</reference>
<proteinExistence type="predicted"/>
<dbReference type="EMBL" id="CP088280">
    <property type="protein sequence ID" value="UGX92492.1"/>
    <property type="molecule type" value="Genomic_DNA"/>
</dbReference>
<gene>
    <name evidence="2" type="ORF">G6321_00043515</name>
    <name evidence="1" type="ORF">G6321_24850</name>
</gene>